<sequence length="175" mass="19458">MIEYRTLEQKDCSKIKDIDASQYIGRAWRKVEGQLQLVKIDYLDPSWPNGYETHYNNLLEAVEGDGAAVGAFDPQDKMLGFVALKGQLFGETARYMLLDQLFITREARGKGLGRQLFGIAAETARGLGAEKLYICAGSAEETIAFYHAVGCVAAVEINPELFDGDPRDLQLEYVL</sequence>
<dbReference type="AlphaFoldDB" id="A0A1G5S2Q9"/>
<dbReference type="EMBL" id="FMWL01000010">
    <property type="protein sequence ID" value="SCZ80041.1"/>
    <property type="molecule type" value="Genomic_DNA"/>
</dbReference>
<keyword evidence="2" id="KW-0808">Transferase</keyword>
<name>A0A1G5S2Q9_9FIRM</name>
<proteinExistence type="predicted"/>
<dbReference type="GO" id="GO:0016747">
    <property type="term" value="F:acyltransferase activity, transferring groups other than amino-acyl groups"/>
    <property type="evidence" value="ECO:0007669"/>
    <property type="project" value="InterPro"/>
</dbReference>
<accession>A0A1G5S2Q9</accession>
<dbReference type="Pfam" id="PF00583">
    <property type="entry name" value="Acetyltransf_1"/>
    <property type="match status" value="1"/>
</dbReference>
<dbReference type="PROSITE" id="PS51186">
    <property type="entry name" value="GNAT"/>
    <property type="match status" value="1"/>
</dbReference>
<protein>
    <submittedName>
        <fullName evidence="2">Acetyltransferase (GNAT) family protein</fullName>
    </submittedName>
</protein>
<dbReference type="RefSeq" id="WP_092591200.1">
    <property type="nucleotide sequence ID" value="NZ_FMWL01000010.1"/>
</dbReference>
<organism evidence="2 3">
    <name type="scientific">Acidaminobacter hydrogenoformans DSM 2784</name>
    <dbReference type="NCBI Taxonomy" id="1120920"/>
    <lineage>
        <taxon>Bacteria</taxon>
        <taxon>Bacillati</taxon>
        <taxon>Bacillota</taxon>
        <taxon>Clostridia</taxon>
        <taxon>Peptostreptococcales</taxon>
        <taxon>Acidaminobacteraceae</taxon>
        <taxon>Acidaminobacter</taxon>
    </lineage>
</organism>
<feature type="domain" description="N-acetyltransferase" evidence="1">
    <location>
        <begin position="2"/>
        <end position="175"/>
    </location>
</feature>
<dbReference type="Gene3D" id="3.40.630.30">
    <property type="match status" value="1"/>
</dbReference>
<evidence type="ECO:0000259" key="1">
    <source>
        <dbReference type="PROSITE" id="PS51186"/>
    </source>
</evidence>
<dbReference type="InterPro" id="IPR016181">
    <property type="entry name" value="Acyl_CoA_acyltransferase"/>
</dbReference>
<dbReference type="OrthoDB" id="8116556at2"/>
<evidence type="ECO:0000313" key="3">
    <source>
        <dbReference type="Proteomes" id="UP000199208"/>
    </source>
</evidence>
<dbReference type="Proteomes" id="UP000199208">
    <property type="component" value="Unassembled WGS sequence"/>
</dbReference>
<dbReference type="STRING" id="1120920.SAMN03080599_02073"/>
<keyword evidence="3" id="KW-1185">Reference proteome</keyword>
<evidence type="ECO:0000313" key="2">
    <source>
        <dbReference type="EMBL" id="SCZ80041.1"/>
    </source>
</evidence>
<dbReference type="InterPro" id="IPR000182">
    <property type="entry name" value="GNAT_dom"/>
</dbReference>
<gene>
    <name evidence="2" type="ORF">SAMN03080599_02073</name>
</gene>
<dbReference type="SUPFAM" id="SSF55729">
    <property type="entry name" value="Acyl-CoA N-acyltransferases (Nat)"/>
    <property type="match status" value="1"/>
</dbReference>
<reference evidence="2 3" key="1">
    <citation type="submission" date="2016-10" db="EMBL/GenBank/DDBJ databases">
        <authorList>
            <person name="de Groot N.N."/>
        </authorList>
    </citation>
    <scope>NUCLEOTIDE SEQUENCE [LARGE SCALE GENOMIC DNA]</scope>
    <source>
        <strain evidence="2 3">DSM 2784</strain>
    </source>
</reference>
<dbReference type="CDD" id="cd04301">
    <property type="entry name" value="NAT_SF"/>
    <property type="match status" value="1"/>
</dbReference>